<evidence type="ECO:0000313" key="4">
    <source>
        <dbReference type="Proteomes" id="UP000198287"/>
    </source>
</evidence>
<dbReference type="EMBL" id="LNIX01000002">
    <property type="protein sequence ID" value="OXA59954.1"/>
    <property type="molecule type" value="Genomic_DNA"/>
</dbReference>
<name>A0A226ESA8_FOLCA</name>
<dbReference type="AlphaFoldDB" id="A0A226ESA8"/>
<sequence>MPPLKPLLRLLLLINLIHPILSFSESLYHEEIYKKVAEEDDLISVFLTNEPTRQLFSTPKHCLRQRRPQKRTRSVKGNVNKTSDIFVSTWMDFMNEFYWDNGQEYTKWTHITEGIQEKEPIYMSGTFLIPLALYMTSMLLTGILAPFIAFILFRSLHCIWIMISHNRTRNMLRKLWTNNEIRKRRQVLMIYMWAKKIPKIRAKLPWILRRHPDEEVPKELKDLIALSSSPSSSMGEDNLDYYYEGMEKEGREAIEANKLKMKSLEEKRQQSLASSQSKKIPKKTVPWRSKAGTTAGGKPSSRKISAIARMSMSVAKIHGTNVDLGLLDKNHTDAHEPADDLHKIHSTDSFHV</sequence>
<protein>
    <submittedName>
        <fullName evidence="3">Uncharacterized protein</fullName>
    </submittedName>
</protein>
<reference evidence="3 4" key="1">
    <citation type="submission" date="2015-12" db="EMBL/GenBank/DDBJ databases">
        <title>The genome of Folsomia candida.</title>
        <authorList>
            <person name="Faddeeva A."/>
            <person name="Derks M.F."/>
            <person name="Anvar Y."/>
            <person name="Smit S."/>
            <person name="Van Straalen N."/>
            <person name="Roelofs D."/>
        </authorList>
    </citation>
    <scope>NUCLEOTIDE SEQUENCE [LARGE SCALE GENOMIC DNA]</scope>
    <source>
        <strain evidence="3 4">VU population</strain>
        <tissue evidence="3">Whole body</tissue>
    </source>
</reference>
<evidence type="ECO:0000256" key="1">
    <source>
        <dbReference type="SAM" id="MobiDB-lite"/>
    </source>
</evidence>
<organism evidence="3 4">
    <name type="scientific">Folsomia candida</name>
    <name type="common">Springtail</name>
    <dbReference type="NCBI Taxonomy" id="158441"/>
    <lineage>
        <taxon>Eukaryota</taxon>
        <taxon>Metazoa</taxon>
        <taxon>Ecdysozoa</taxon>
        <taxon>Arthropoda</taxon>
        <taxon>Hexapoda</taxon>
        <taxon>Collembola</taxon>
        <taxon>Entomobryomorpha</taxon>
        <taxon>Isotomoidea</taxon>
        <taxon>Isotomidae</taxon>
        <taxon>Proisotominae</taxon>
        <taxon>Folsomia</taxon>
    </lineage>
</organism>
<keyword evidence="4" id="KW-1185">Reference proteome</keyword>
<gene>
    <name evidence="3" type="ORF">Fcan01_05558</name>
</gene>
<evidence type="ECO:0000313" key="3">
    <source>
        <dbReference type="EMBL" id="OXA59954.1"/>
    </source>
</evidence>
<proteinExistence type="predicted"/>
<feature type="signal peptide" evidence="2">
    <location>
        <begin position="1"/>
        <end position="22"/>
    </location>
</feature>
<comment type="caution">
    <text evidence="3">The sequence shown here is derived from an EMBL/GenBank/DDBJ whole genome shotgun (WGS) entry which is preliminary data.</text>
</comment>
<accession>A0A226ESA8</accession>
<dbReference type="Proteomes" id="UP000198287">
    <property type="component" value="Unassembled WGS sequence"/>
</dbReference>
<evidence type="ECO:0000256" key="2">
    <source>
        <dbReference type="SAM" id="SignalP"/>
    </source>
</evidence>
<feature type="chain" id="PRO_5012013914" evidence="2">
    <location>
        <begin position="23"/>
        <end position="352"/>
    </location>
</feature>
<feature type="region of interest" description="Disordered" evidence="1">
    <location>
        <begin position="265"/>
        <end position="303"/>
    </location>
</feature>
<keyword evidence="2" id="KW-0732">Signal</keyword>